<sequence length="697" mass="79340">MKRLRSKANPADDPDYVTKAYFPGVSNVLEIKADNRKKERQTVKSSPYYVKKCKTNPGRGGCTQSSYKDLKLGKKYQRESQKNLDAQLKSFQRPETNLMKNDAEVDKGKLCGDNENLGGTIESSFDKQPIDLCQAEMDVRQNSKRIRLLVEEETSNNCNKNNSEVPLIRIKQEEVSNEELIRNEVFDIVNYQEKYNICSTLKFELPELNSNNLKPATSPPPPDMSCDYISNASDKNFFNSGNIPNCLPHSEQEESKFFDVQPNLTIIPEEDKLKDNIYEVEIEQNELESKTASQYGHKDSCLRLLLSGENEESQHNTMMNSCTNPSNPSPGLAPMLSVSSLPTQQNFNYVPVTQNFPAGQDFSNLNLTKTNQEMPWIPLGLPTQSPSSVSPDWSTHYLCPTSQLSYNTPLPSYPHPFPLGNPPGRCWNQNVPPTYKQSIQSPNNSFSDLNVMSGPFVKTPQNCYLLHSMLHPSTSYSFLPNQKPFATNLNIQDLPSKSKSYQNVNDLPVSMPCAGPPTSKKLPFTENEMQEDCLLKENSKSQDNFCITILAADVKLIDHHRTKDYFPVFQNHQIPKTVSGSPKVEFILSKYIDFLLLENEGITEISKAFTPATRLFSDEDEYVLDVADKRINFPSIKFVEFMQRHFPDINMQSINFLIGPFHFSSAQNLDTNEKIMQDCFFHFQQLRTRMRENLATY</sequence>
<name>A0A0L8G8N8_OCTBM</name>
<dbReference type="OrthoDB" id="6071018at2759"/>
<proteinExistence type="predicted"/>
<reference evidence="1" key="1">
    <citation type="submission" date="2015-07" db="EMBL/GenBank/DDBJ databases">
        <title>MeaNS - Measles Nucleotide Surveillance Program.</title>
        <authorList>
            <person name="Tran T."/>
            <person name="Druce J."/>
        </authorList>
    </citation>
    <scope>NUCLEOTIDE SEQUENCE</scope>
    <source>
        <strain evidence="1">UCB-OBI-ISO-001</strain>
        <tissue evidence="1">Gonad</tissue>
    </source>
</reference>
<gene>
    <name evidence="1" type="ORF">OCBIM_22038628mg</name>
</gene>
<dbReference type="KEGG" id="obi:106878629"/>
<dbReference type="AlphaFoldDB" id="A0A0L8G8N8"/>
<evidence type="ECO:0000313" key="1">
    <source>
        <dbReference type="EMBL" id="KOF72940.1"/>
    </source>
</evidence>
<protein>
    <submittedName>
        <fullName evidence="1">Uncharacterized protein</fullName>
    </submittedName>
</protein>
<organism evidence="1">
    <name type="scientific">Octopus bimaculoides</name>
    <name type="common">California two-spotted octopus</name>
    <dbReference type="NCBI Taxonomy" id="37653"/>
    <lineage>
        <taxon>Eukaryota</taxon>
        <taxon>Metazoa</taxon>
        <taxon>Spiralia</taxon>
        <taxon>Lophotrochozoa</taxon>
        <taxon>Mollusca</taxon>
        <taxon>Cephalopoda</taxon>
        <taxon>Coleoidea</taxon>
        <taxon>Octopodiformes</taxon>
        <taxon>Octopoda</taxon>
        <taxon>Incirrata</taxon>
        <taxon>Octopodidae</taxon>
        <taxon>Octopus</taxon>
    </lineage>
</organism>
<dbReference type="EMBL" id="KQ423423">
    <property type="protein sequence ID" value="KOF72940.1"/>
    <property type="molecule type" value="Genomic_DNA"/>
</dbReference>
<accession>A0A0L8G8N8</accession>